<feature type="compositionally biased region" description="Basic and acidic residues" evidence="1">
    <location>
        <begin position="140"/>
        <end position="168"/>
    </location>
</feature>
<feature type="compositionally biased region" description="Basic and acidic residues" evidence="1">
    <location>
        <begin position="226"/>
        <end position="239"/>
    </location>
</feature>
<dbReference type="OrthoDB" id="10650593at2759"/>
<gene>
    <name evidence="2" type="ORF">EZS28_012849</name>
</gene>
<feature type="region of interest" description="Disordered" evidence="1">
    <location>
        <begin position="139"/>
        <end position="176"/>
    </location>
</feature>
<accession>A0A5J4W9M6</accession>
<reference evidence="2 3" key="1">
    <citation type="submission" date="2019-03" db="EMBL/GenBank/DDBJ databases">
        <title>Single cell metagenomics reveals metabolic interactions within the superorganism composed of flagellate Streblomastix strix and complex community of Bacteroidetes bacteria on its surface.</title>
        <authorList>
            <person name="Treitli S.C."/>
            <person name="Kolisko M."/>
            <person name="Husnik F."/>
            <person name="Keeling P."/>
            <person name="Hampl V."/>
        </authorList>
    </citation>
    <scope>NUCLEOTIDE SEQUENCE [LARGE SCALE GENOMIC DNA]</scope>
    <source>
        <strain evidence="2">ST1C</strain>
    </source>
</reference>
<evidence type="ECO:0000313" key="2">
    <source>
        <dbReference type="EMBL" id="KAA6391624.1"/>
    </source>
</evidence>
<feature type="region of interest" description="Disordered" evidence="1">
    <location>
        <begin position="297"/>
        <end position="326"/>
    </location>
</feature>
<sequence length="326" mass="37564">MSNLGKYGQAAGSKKGNVASRRDIYERLHSRSLHTIGEMRDILAELQGVIRECAKKDFDKMFALEKELAEAGFQQNKPVDLKLPSTTNEKFFNPYPYQKLPIQDYRVMDNVEFTSGPFLDTVDISARVQQDIQKKVIQLSDDKQKEEEKEKQKEDEKLNEEEQVKEAEPESILTQAEKSLSPGALAFLAKLVKLDEKDGPLGSTTSLGATSSSSTQQLTVNQSITQREKERQREKESKFKSPVALKESIRNMHFLIATIMQRDDAARKDRATVIEHMTENLKELKGLHEKEIEDLNRQKLEEEERKRKEKEEQQLKRQRVKEAQEN</sequence>
<comment type="caution">
    <text evidence="2">The sequence shown here is derived from an EMBL/GenBank/DDBJ whole genome shotgun (WGS) entry which is preliminary data.</text>
</comment>
<organism evidence="2 3">
    <name type="scientific">Streblomastix strix</name>
    <dbReference type="NCBI Taxonomy" id="222440"/>
    <lineage>
        <taxon>Eukaryota</taxon>
        <taxon>Metamonada</taxon>
        <taxon>Preaxostyla</taxon>
        <taxon>Oxymonadida</taxon>
        <taxon>Streblomastigidae</taxon>
        <taxon>Streblomastix</taxon>
    </lineage>
</organism>
<evidence type="ECO:0000256" key="1">
    <source>
        <dbReference type="SAM" id="MobiDB-lite"/>
    </source>
</evidence>
<proteinExistence type="predicted"/>
<feature type="compositionally biased region" description="Low complexity" evidence="1">
    <location>
        <begin position="203"/>
        <end position="223"/>
    </location>
</feature>
<feature type="region of interest" description="Disordered" evidence="1">
    <location>
        <begin position="203"/>
        <end position="241"/>
    </location>
</feature>
<name>A0A5J4W9M6_9EUKA</name>
<dbReference type="Proteomes" id="UP000324800">
    <property type="component" value="Unassembled WGS sequence"/>
</dbReference>
<evidence type="ECO:0000313" key="3">
    <source>
        <dbReference type="Proteomes" id="UP000324800"/>
    </source>
</evidence>
<protein>
    <submittedName>
        <fullName evidence="2">Uncharacterized protein</fullName>
    </submittedName>
</protein>
<dbReference type="AlphaFoldDB" id="A0A5J4W9M6"/>
<dbReference type="EMBL" id="SNRW01002819">
    <property type="protein sequence ID" value="KAA6391624.1"/>
    <property type="molecule type" value="Genomic_DNA"/>
</dbReference>